<evidence type="ECO:0000313" key="2">
    <source>
        <dbReference type="Proteomes" id="UP001564657"/>
    </source>
</evidence>
<accession>A0ABV4BRR7</accession>
<gene>
    <name evidence="1" type="ORF">AB8U03_13560</name>
</gene>
<name>A0ABV4BRR7_9CLOT</name>
<keyword evidence="2" id="KW-1185">Reference proteome</keyword>
<protein>
    <submittedName>
        <fullName evidence="1">Minor capsid protein</fullName>
    </submittedName>
</protein>
<dbReference type="Proteomes" id="UP001564657">
    <property type="component" value="Unassembled WGS sequence"/>
</dbReference>
<dbReference type="Pfam" id="PF12691">
    <property type="entry name" value="Phage_tail_terminator_6"/>
    <property type="match status" value="1"/>
</dbReference>
<sequence>MLLSEIKDWLKTKIDCPNWYVGKIDGSVEQCIGIYSIAGGKPNIAIGGLENTSYTVKSISILVHWGKSTTPAEQKAQEIYNAIFGQNAVIGGKKVIEFDMRTTEPVGVGTDENNIYEFVVEVNIIYER</sequence>
<proteinExistence type="predicted"/>
<comment type="caution">
    <text evidence="1">The sequence shown here is derived from an EMBL/GenBank/DDBJ whole genome shotgun (WGS) entry which is preliminary data.</text>
</comment>
<dbReference type="RefSeq" id="WP_369705097.1">
    <property type="nucleotide sequence ID" value="NZ_JBGEWD010000014.1"/>
</dbReference>
<organism evidence="1 2">
    <name type="scientific">Clostridium moutaii</name>
    <dbReference type="NCBI Taxonomy" id="3240932"/>
    <lineage>
        <taxon>Bacteria</taxon>
        <taxon>Bacillati</taxon>
        <taxon>Bacillota</taxon>
        <taxon>Clostridia</taxon>
        <taxon>Eubacteriales</taxon>
        <taxon>Clostridiaceae</taxon>
        <taxon>Clostridium</taxon>
    </lineage>
</organism>
<evidence type="ECO:0000313" key="1">
    <source>
        <dbReference type="EMBL" id="MEY8001203.1"/>
    </source>
</evidence>
<reference evidence="1 2" key="1">
    <citation type="submission" date="2024-08" db="EMBL/GenBank/DDBJ databases">
        <title>Clostridium lapicellarii sp. nov., and Clostridium renhuaiense sp. nov., two species isolated from the mud in a fermentation cellar used for producing sauce-flavour Chinese liquors.</title>
        <authorList>
            <person name="Yang F."/>
            <person name="Wang H."/>
            <person name="Chen L.Q."/>
            <person name="Zhou N."/>
            <person name="Lu J.J."/>
            <person name="Pu X.X."/>
            <person name="Wan B."/>
            <person name="Wang L."/>
            <person name="Liu S.J."/>
        </authorList>
    </citation>
    <scope>NUCLEOTIDE SEQUENCE [LARGE SCALE GENOMIC DNA]</scope>
    <source>
        <strain evidence="1 2">MT-5</strain>
    </source>
</reference>
<dbReference type="InterPro" id="IPR024411">
    <property type="entry name" value="Tail_terminator_phage"/>
</dbReference>
<dbReference type="EMBL" id="JBGEWD010000014">
    <property type="protein sequence ID" value="MEY8001203.1"/>
    <property type="molecule type" value="Genomic_DNA"/>
</dbReference>